<dbReference type="SUPFAM" id="SSF53474">
    <property type="entry name" value="alpha/beta-Hydrolases"/>
    <property type="match status" value="1"/>
</dbReference>
<dbReference type="InterPro" id="IPR053145">
    <property type="entry name" value="AB_hydrolase_Est10"/>
</dbReference>
<dbReference type="InterPro" id="IPR002925">
    <property type="entry name" value="Dienelactn_hydro"/>
</dbReference>
<keyword evidence="3" id="KW-0808">Transferase</keyword>
<dbReference type="EMBL" id="JAQGLA010000040">
    <property type="protein sequence ID" value="MDA3628178.1"/>
    <property type="molecule type" value="Genomic_DNA"/>
</dbReference>
<organism evidence="3 4">
    <name type="scientific">Saccharopolyspora oryzae</name>
    <dbReference type="NCBI Taxonomy" id="2997343"/>
    <lineage>
        <taxon>Bacteria</taxon>
        <taxon>Bacillati</taxon>
        <taxon>Actinomycetota</taxon>
        <taxon>Actinomycetes</taxon>
        <taxon>Pseudonocardiales</taxon>
        <taxon>Pseudonocardiaceae</taxon>
        <taxon>Saccharopolyspora</taxon>
    </lineage>
</organism>
<gene>
    <name evidence="3" type="ORF">OU415_22275</name>
</gene>
<proteinExistence type="predicted"/>
<comment type="caution">
    <text evidence="3">The sequence shown here is derived from an EMBL/GenBank/DDBJ whole genome shotgun (WGS) entry which is preliminary data.</text>
</comment>
<dbReference type="InterPro" id="IPR000836">
    <property type="entry name" value="PRTase_dom"/>
</dbReference>
<dbReference type="PANTHER" id="PTHR43265">
    <property type="entry name" value="ESTERASE ESTD"/>
    <property type="match status" value="1"/>
</dbReference>
<evidence type="ECO:0000313" key="3">
    <source>
        <dbReference type="EMBL" id="MDA3628178.1"/>
    </source>
</evidence>
<feature type="domain" description="Phosphoribosyltransferase" evidence="1">
    <location>
        <begin position="13"/>
        <end position="163"/>
    </location>
</feature>
<evidence type="ECO:0000313" key="4">
    <source>
        <dbReference type="Proteomes" id="UP001210380"/>
    </source>
</evidence>
<evidence type="ECO:0000259" key="2">
    <source>
        <dbReference type="Pfam" id="PF01738"/>
    </source>
</evidence>
<dbReference type="Gene3D" id="3.40.50.2020">
    <property type="match status" value="1"/>
</dbReference>
<protein>
    <submittedName>
        <fullName evidence="3">Phosphoribosyltransferase family protein</fullName>
    </submittedName>
</protein>
<dbReference type="Gene3D" id="3.40.50.1820">
    <property type="entry name" value="alpha/beta hydrolase"/>
    <property type="match status" value="1"/>
</dbReference>
<keyword evidence="3" id="KW-0328">Glycosyltransferase</keyword>
<dbReference type="Pfam" id="PF00156">
    <property type="entry name" value="Pribosyltran"/>
    <property type="match status" value="1"/>
</dbReference>
<dbReference type="CDD" id="cd06223">
    <property type="entry name" value="PRTases_typeI"/>
    <property type="match status" value="1"/>
</dbReference>
<feature type="domain" description="Dienelactone hydrolase" evidence="2">
    <location>
        <begin position="244"/>
        <end position="421"/>
    </location>
</feature>
<reference evidence="3 4" key="1">
    <citation type="submission" date="2022-11" db="EMBL/GenBank/DDBJ databases">
        <title>Draft genome sequence of Saccharopolyspora sp. WRP15-2 isolated from rhizosphere soils of wild rice in Thailand.</title>
        <authorList>
            <person name="Duangmal K."/>
            <person name="Kammanee S."/>
            <person name="Muangham S."/>
        </authorList>
    </citation>
    <scope>NUCLEOTIDE SEQUENCE [LARGE SCALE GENOMIC DNA]</scope>
    <source>
        <strain evidence="3 4">WRP15-2</strain>
    </source>
</reference>
<dbReference type="SUPFAM" id="SSF53271">
    <property type="entry name" value="PRTase-like"/>
    <property type="match status" value="1"/>
</dbReference>
<accession>A0ABT4V2J4</accession>
<evidence type="ECO:0000259" key="1">
    <source>
        <dbReference type="Pfam" id="PF00156"/>
    </source>
</evidence>
<dbReference type="GO" id="GO:0016757">
    <property type="term" value="F:glycosyltransferase activity"/>
    <property type="evidence" value="ECO:0007669"/>
    <property type="project" value="UniProtKB-KW"/>
</dbReference>
<dbReference type="Pfam" id="PF01738">
    <property type="entry name" value="DLH"/>
    <property type="match status" value="1"/>
</dbReference>
<dbReference type="InterPro" id="IPR029058">
    <property type="entry name" value="AB_hydrolase_fold"/>
</dbReference>
<name>A0ABT4V2J4_9PSEU</name>
<keyword evidence="4" id="KW-1185">Reference proteome</keyword>
<dbReference type="PANTHER" id="PTHR43265:SF1">
    <property type="entry name" value="ESTERASE ESTD"/>
    <property type="match status" value="1"/>
</dbReference>
<dbReference type="InterPro" id="IPR029057">
    <property type="entry name" value="PRTase-like"/>
</dbReference>
<dbReference type="Proteomes" id="UP001210380">
    <property type="component" value="Unassembled WGS sequence"/>
</dbReference>
<sequence length="446" mass="47728">MPFVDRREAGRRLGKKLRYLRGPEVVVLGLPRGGVPVAFEVARELDAPLDVIVVRKLGVPFHPELGMGAIGEGGVRVVNDDVVRRAGITRGELAGVEERERAELELRAQHFRRGRAPEQLSGRTAVVVDDGVATGSTAAAACRIARANGAERVVLAVPVGAPDALDGLGDVVDELVCLEAPERFVAIGQWYANFAQTSDAEVLDLLHRAARTHPASAGGPAVDPDVWMRDEEVRVQAGRVRLAGHLTVPEAERAEGVVVFAHGSGSSRHSPRNRYVAGILNRAGLGTLLFDLLDRNEELDRANVFDIELLGHRLVEVTEWLRTQPETDGLGIGYFGASTGAAAALWAAAEDPTGVAAVVSRGGRPDLAAERLAEVRAPTLLIVGGRDDAVIGLNQQARALLRCENRLAIVPGATHLFEEEGTLDQAAGLARDWFIDHLTPARQPIL</sequence>
<dbReference type="RefSeq" id="WP_270950946.1">
    <property type="nucleotide sequence ID" value="NZ_JAQGLA010000040.1"/>
</dbReference>
<dbReference type="Gene3D" id="3.30.1310.20">
    <property type="entry name" value="PRTase-like"/>
    <property type="match status" value="1"/>
</dbReference>